<keyword evidence="2" id="KW-1185">Reference proteome</keyword>
<reference evidence="1" key="1">
    <citation type="journal article" date="2019" name="bioRxiv">
        <title>The Genome of the Zebra Mussel, Dreissena polymorpha: A Resource for Invasive Species Research.</title>
        <authorList>
            <person name="McCartney M.A."/>
            <person name="Auch B."/>
            <person name="Kono T."/>
            <person name="Mallez S."/>
            <person name="Zhang Y."/>
            <person name="Obille A."/>
            <person name="Becker A."/>
            <person name="Abrahante J.E."/>
            <person name="Garbe J."/>
            <person name="Badalamenti J.P."/>
            <person name="Herman A."/>
            <person name="Mangelson H."/>
            <person name="Liachko I."/>
            <person name="Sullivan S."/>
            <person name="Sone E.D."/>
            <person name="Koren S."/>
            <person name="Silverstein K.A.T."/>
            <person name="Beckman K.B."/>
            <person name="Gohl D.M."/>
        </authorList>
    </citation>
    <scope>NUCLEOTIDE SEQUENCE</scope>
    <source>
        <strain evidence="1">Duluth1</strain>
        <tissue evidence="1">Whole animal</tissue>
    </source>
</reference>
<name>A0A9D4RCM4_DREPO</name>
<dbReference type="Proteomes" id="UP000828390">
    <property type="component" value="Unassembled WGS sequence"/>
</dbReference>
<gene>
    <name evidence="1" type="ORF">DPMN_025525</name>
</gene>
<dbReference type="AlphaFoldDB" id="A0A9D4RCM4"/>
<sequence length="211" mass="23879">MTRDYHLGDRGSIPVPGSIDVYVALVKDLYSPKKLLSSQSSFDEVRAFTIGKRTDSSGKIVTNDPKRWFPLASSLKRLAKLVQLQINYVEGTSTHNASLPNFLCSPPQEVLVGVRKGYRGRPDSRGAPGVQHRYTAPPFNVPRGGLTRRDATDRCRGRNRRGVTPRIIAECLGMMQREYSLWMRRDDNKRIPYGCDCRLPILALRDDFQKD</sequence>
<organism evidence="1 2">
    <name type="scientific">Dreissena polymorpha</name>
    <name type="common">Zebra mussel</name>
    <name type="synonym">Mytilus polymorpha</name>
    <dbReference type="NCBI Taxonomy" id="45954"/>
    <lineage>
        <taxon>Eukaryota</taxon>
        <taxon>Metazoa</taxon>
        <taxon>Spiralia</taxon>
        <taxon>Lophotrochozoa</taxon>
        <taxon>Mollusca</taxon>
        <taxon>Bivalvia</taxon>
        <taxon>Autobranchia</taxon>
        <taxon>Heteroconchia</taxon>
        <taxon>Euheterodonta</taxon>
        <taxon>Imparidentia</taxon>
        <taxon>Neoheterodontei</taxon>
        <taxon>Myida</taxon>
        <taxon>Dreissenoidea</taxon>
        <taxon>Dreissenidae</taxon>
        <taxon>Dreissena</taxon>
    </lineage>
</organism>
<evidence type="ECO:0000313" key="2">
    <source>
        <dbReference type="Proteomes" id="UP000828390"/>
    </source>
</evidence>
<dbReference type="EMBL" id="JAIWYP010000002">
    <property type="protein sequence ID" value="KAH3862558.1"/>
    <property type="molecule type" value="Genomic_DNA"/>
</dbReference>
<accession>A0A9D4RCM4</accession>
<evidence type="ECO:0000313" key="1">
    <source>
        <dbReference type="EMBL" id="KAH3862558.1"/>
    </source>
</evidence>
<reference evidence="1" key="2">
    <citation type="submission" date="2020-11" db="EMBL/GenBank/DDBJ databases">
        <authorList>
            <person name="McCartney M.A."/>
            <person name="Auch B."/>
            <person name="Kono T."/>
            <person name="Mallez S."/>
            <person name="Becker A."/>
            <person name="Gohl D.M."/>
            <person name="Silverstein K.A.T."/>
            <person name="Koren S."/>
            <person name="Bechman K.B."/>
            <person name="Herman A."/>
            <person name="Abrahante J.E."/>
            <person name="Garbe J."/>
        </authorList>
    </citation>
    <scope>NUCLEOTIDE SEQUENCE</scope>
    <source>
        <strain evidence="1">Duluth1</strain>
        <tissue evidence="1">Whole animal</tissue>
    </source>
</reference>
<protein>
    <submittedName>
        <fullName evidence="1">Uncharacterized protein</fullName>
    </submittedName>
</protein>
<proteinExistence type="predicted"/>
<comment type="caution">
    <text evidence="1">The sequence shown here is derived from an EMBL/GenBank/DDBJ whole genome shotgun (WGS) entry which is preliminary data.</text>
</comment>